<dbReference type="InterPro" id="IPR012340">
    <property type="entry name" value="NA-bd_OB-fold"/>
</dbReference>
<keyword evidence="4" id="KW-0699">rRNA-binding</keyword>
<name>A0A0G0VLD0_9BACT</name>
<dbReference type="Pfam" id="PF01176">
    <property type="entry name" value="eIF-1a"/>
    <property type="match status" value="1"/>
</dbReference>
<dbReference type="PANTHER" id="PTHR33370">
    <property type="entry name" value="TRANSLATION INITIATION FACTOR IF-1, CHLOROPLASTIC"/>
    <property type="match status" value="1"/>
</dbReference>
<proteinExistence type="inferred from homology"/>
<dbReference type="PROSITE" id="PS50832">
    <property type="entry name" value="S1_IF1_TYPE"/>
    <property type="match status" value="1"/>
</dbReference>
<keyword evidence="4" id="KW-0694">RNA-binding</keyword>
<dbReference type="Gene3D" id="2.40.50.140">
    <property type="entry name" value="Nucleic acid-binding proteins"/>
    <property type="match status" value="1"/>
</dbReference>
<dbReference type="AlphaFoldDB" id="A0A0G0VLD0"/>
<evidence type="ECO:0000313" key="8">
    <source>
        <dbReference type="Proteomes" id="UP000034664"/>
    </source>
</evidence>
<dbReference type="InterPro" id="IPR006196">
    <property type="entry name" value="RNA-binding_domain_S1_IF1"/>
</dbReference>
<protein>
    <recommendedName>
        <fullName evidence="4 5">Translation initiation factor IF-1</fullName>
    </recommendedName>
</protein>
<dbReference type="InterPro" id="IPR004368">
    <property type="entry name" value="TIF_IF1"/>
</dbReference>
<comment type="similarity">
    <text evidence="1 4">Belongs to the IF-1 family.</text>
</comment>
<keyword evidence="4" id="KW-0963">Cytoplasm</keyword>
<organism evidence="7 8">
    <name type="scientific">Candidatus Roizmanbacteria bacterium GW2011_GWB1_40_7</name>
    <dbReference type="NCBI Taxonomy" id="1618482"/>
    <lineage>
        <taxon>Bacteria</taxon>
        <taxon>Candidatus Roizmaniibacteriota</taxon>
    </lineage>
</organism>
<comment type="caution">
    <text evidence="7">The sequence shown here is derived from an EMBL/GenBank/DDBJ whole genome shotgun (WGS) entry which is preliminary data.</text>
</comment>
<dbReference type="EMBL" id="LBZM01000003">
    <property type="protein sequence ID" value="KKR72700.1"/>
    <property type="molecule type" value="Genomic_DNA"/>
</dbReference>
<accession>A0A0G0VLD0</accession>
<evidence type="ECO:0000259" key="6">
    <source>
        <dbReference type="PROSITE" id="PS50832"/>
    </source>
</evidence>
<evidence type="ECO:0000313" key="7">
    <source>
        <dbReference type="EMBL" id="KKR72700.1"/>
    </source>
</evidence>
<dbReference type="GO" id="GO:0003743">
    <property type="term" value="F:translation initiation factor activity"/>
    <property type="evidence" value="ECO:0007669"/>
    <property type="project" value="UniProtKB-UniRule"/>
</dbReference>
<dbReference type="GO" id="GO:0005829">
    <property type="term" value="C:cytosol"/>
    <property type="evidence" value="ECO:0007669"/>
    <property type="project" value="TreeGrafter"/>
</dbReference>
<comment type="function">
    <text evidence="4">One of the essential components for the initiation of protein synthesis. Stabilizes the binding of IF-2 and IF-3 on the 30S subunit to which N-formylmethionyl-tRNA(fMet) subsequently binds. Helps modulate mRNA selection, yielding the 30S pre-initiation complex (PIC). Upon addition of the 50S ribosomal subunit IF-1, IF-2 and IF-3 are released leaving the mature 70S translation initiation complex.</text>
</comment>
<dbReference type="GO" id="GO:0043022">
    <property type="term" value="F:ribosome binding"/>
    <property type="evidence" value="ECO:0007669"/>
    <property type="project" value="UniProtKB-UniRule"/>
</dbReference>
<comment type="subunit">
    <text evidence="4">Component of the 30S ribosomal translation pre-initiation complex which assembles on the 30S ribosome in the order IF-2 and IF-3, IF-1 and N-formylmethionyl-tRNA(fMet); mRNA recruitment can occur at any time during PIC assembly.</text>
</comment>
<keyword evidence="2 4" id="KW-0396">Initiation factor</keyword>
<evidence type="ECO:0000256" key="5">
    <source>
        <dbReference type="NCBIfam" id="TIGR00008"/>
    </source>
</evidence>
<evidence type="ECO:0000256" key="2">
    <source>
        <dbReference type="ARBA" id="ARBA00022540"/>
    </source>
</evidence>
<dbReference type="GO" id="GO:0019843">
    <property type="term" value="F:rRNA binding"/>
    <property type="evidence" value="ECO:0007669"/>
    <property type="project" value="UniProtKB-UniRule"/>
</dbReference>
<dbReference type="HAMAP" id="MF_00075">
    <property type="entry name" value="IF_1"/>
    <property type="match status" value="1"/>
</dbReference>
<evidence type="ECO:0000256" key="3">
    <source>
        <dbReference type="ARBA" id="ARBA00022917"/>
    </source>
</evidence>
<comment type="subcellular location">
    <subcellularLocation>
        <location evidence="4">Cytoplasm</location>
    </subcellularLocation>
</comment>
<keyword evidence="3 4" id="KW-0648">Protein biosynthesis</keyword>
<dbReference type="PATRIC" id="fig|1618482.3.peg.188"/>
<feature type="domain" description="S1-like" evidence="6">
    <location>
        <begin position="1"/>
        <end position="79"/>
    </location>
</feature>
<reference evidence="7 8" key="1">
    <citation type="journal article" date="2015" name="Nature">
        <title>rRNA introns, odd ribosomes, and small enigmatic genomes across a large radiation of phyla.</title>
        <authorList>
            <person name="Brown C.T."/>
            <person name="Hug L.A."/>
            <person name="Thomas B.C."/>
            <person name="Sharon I."/>
            <person name="Castelle C.J."/>
            <person name="Singh A."/>
            <person name="Wilkins M.J."/>
            <person name="Williams K.H."/>
            <person name="Banfield J.F."/>
        </authorList>
    </citation>
    <scope>NUCLEOTIDE SEQUENCE [LARGE SCALE GENOMIC DNA]</scope>
</reference>
<evidence type="ECO:0000256" key="1">
    <source>
        <dbReference type="ARBA" id="ARBA00010939"/>
    </source>
</evidence>
<dbReference type="CDD" id="cd04451">
    <property type="entry name" value="S1_IF1"/>
    <property type="match status" value="1"/>
</dbReference>
<dbReference type="FunFam" id="2.40.50.140:FF:000002">
    <property type="entry name" value="Translation initiation factor IF-1"/>
    <property type="match status" value="1"/>
</dbReference>
<evidence type="ECO:0000256" key="4">
    <source>
        <dbReference type="HAMAP-Rule" id="MF_00075"/>
    </source>
</evidence>
<gene>
    <name evidence="4" type="primary">infA</name>
    <name evidence="7" type="ORF">UU14_C0003G0063</name>
</gene>
<dbReference type="SUPFAM" id="SSF50249">
    <property type="entry name" value="Nucleic acid-binding proteins"/>
    <property type="match status" value="1"/>
</dbReference>
<dbReference type="PANTHER" id="PTHR33370:SF1">
    <property type="entry name" value="TRANSLATION INITIATION FACTOR IF-1, CHLOROPLASTIC"/>
    <property type="match status" value="1"/>
</dbReference>
<sequence length="79" mass="9206">MNHKGTFLVEGAVTEALPNTMFRVTIDNAEDKELLNTNVLCHLSGKMRMHYIRVMPGDRVRIEMTPYDREKGRIVFRIK</sequence>
<dbReference type="NCBIfam" id="TIGR00008">
    <property type="entry name" value="infA"/>
    <property type="match status" value="1"/>
</dbReference>
<dbReference type="Proteomes" id="UP000034664">
    <property type="component" value="Unassembled WGS sequence"/>
</dbReference>